<dbReference type="HAMAP" id="MF_00265">
    <property type="entry name" value="VapC_Nob1"/>
    <property type="match status" value="1"/>
</dbReference>
<dbReference type="Gene3D" id="3.40.50.1010">
    <property type="entry name" value="5'-nuclease"/>
    <property type="match status" value="1"/>
</dbReference>
<dbReference type="InterPro" id="IPR002716">
    <property type="entry name" value="PIN_dom"/>
</dbReference>
<evidence type="ECO:0000256" key="7">
    <source>
        <dbReference type="ARBA" id="ARBA00038093"/>
    </source>
</evidence>
<name>A0A2S6H4Y4_9GAMM</name>
<comment type="cofactor">
    <cofactor evidence="1 8">
        <name>Mg(2+)</name>
        <dbReference type="ChEBI" id="CHEBI:18420"/>
    </cofactor>
</comment>
<dbReference type="CDD" id="cd18745">
    <property type="entry name" value="PIN_VapC4-5_FitB-like"/>
    <property type="match status" value="1"/>
</dbReference>
<evidence type="ECO:0000256" key="5">
    <source>
        <dbReference type="ARBA" id="ARBA00022801"/>
    </source>
</evidence>
<dbReference type="AlphaFoldDB" id="A0A2S6H4Y4"/>
<evidence type="ECO:0000313" key="10">
    <source>
        <dbReference type="EMBL" id="PPK72548.1"/>
    </source>
</evidence>
<organism evidence="10 11">
    <name type="scientific">Methylobacter tundripaludum</name>
    <dbReference type="NCBI Taxonomy" id="173365"/>
    <lineage>
        <taxon>Bacteria</taxon>
        <taxon>Pseudomonadati</taxon>
        <taxon>Pseudomonadota</taxon>
        <taxon>Gammaproteobacteria</taxon>
        <taxon>Methylococcales</taxon>
        <taxon>Methylococcaceae</taxon>
        <taxon>Methylobacter</taxon>
    </lineage>
</organism>
<evidence type="ECO:0000256" key="4">
    <source>
        <dbReference type="ARBA" id="ARBA00022723"/>
    </source>
</evidence>
<dbReference type="GO" id="GO:0090729">
    <property type="term" value="F:toxin activity"/>
    <property type="evidence" value="ECO:0007669"/>
    <property type="project" value="UniProtKB-KW"/>
</dbReference>
<keyword evidence="4 8" id="KW-0479">Metal-binding</keyword>
<evidence type="ECO:0000256" key="8">
    <source>
        <dbReference type="HAMAP-Rule" id="MF_00265"/>
    </source>
</evidence>
<dbReference type="InterPro" id="IPR050556">
    <property type="entry name" value="Type_II_TA_system_RNase"/>
</dbReference>
<dbReference type="EC" id="3.1.-.-" evidence="8"/>
<evidence type="ECO:0000259" key="9">
    <source>
        <dbReference type="Pfam" id="PF01850"/>
    </source>
</evidence>
<keyword evidence="8" id="KW-0800">Toxin</keyword>
<evidence type="ECO:0000256" key="3">
    <source>
        <dbReference type="ARBA" id="ARBA00022722"/>
    </source>
</evidence>
<keyword evidence="2 8" id="KW-1277">Toxin-antitoxin system</keyword>
<reference evidence="10 11" key="1">
    <citation type="submission" date="2018-02" db="EMBL/GenBank/DDBJ databases">
        <title>Subsurface microbial communities from deep shales in Ohio and West Virginia, USA.</title>
        <authorList>
            <person name="Wrighton K."/>
        </authorList>
    </citation>
    <scope>NUCLEOTIDE SEQUENCE [LARGE SCALE GENOMIC DNA]</scope>
    <source>
        <strain evidence="10 11">OWC-DMM</strain>
    </source>
</reference>
<gene>
    <name evidence="8" type="primary">vapC</name>
    <name evidence="10" type="ORF">B0F87_11731</name>
</gene>
<feature type="binding site" evidence="8">
    <location>
        <position position="6"/>
    </location>
    <ligand>
        <name>Mg(2+)</name>
        <dbReference type="ChEBI" id="CHEBI:18420"/>
    </ligand>
</feature>
<comment type="caution">
    <text evidence="10">The sequence shown here is derived from an EMBL/GenBank/DDBJ whole genome shotgun (WGS) entry which is preliminary data.</text>
</comment>
<evidence type="ECO:0000313" key="11">
    <source>
        <dbReference type="Proteomes" id="UP000240010"/>
    </source>
</evidence>
<evidence type="ECO:0000256" key="2">
    <source>
        <dbReference type="ARBA" id="ARBA00022649"/>
    </source>
</evidence>
<keyword evidence="6 8" id="KW-0460">Magnesium</keyword>
<dbReference type="Proteomes" id="UP000240010">
    <property type="component" value="Unassembled WGS sequence"/>
</dbReference>
<evidence type="ECO:0000256" key="6">
    <source>
        <dbReference type="ARBA" id="ARBA00022842"/>
    </source>
</evidence>
<keyword evidence="3 8" id="KW-0540">Nuclease</keyword>
<dbReference type="PANTHER" id="PTHR33653">
    <property type="entry name" value="RIBONUCLEASE VAPC2"/>
    <property type="match status" value="1"/>
</dbReference>
<dbReference type="SUPFAM" id="SSF88723">
    <property type="entry name" value="PIN domain-like"/>
    <property type="match status" value="1"/>
</dbReference>
<accession>A0A2S6H4Y4</accession>
<keyword evidence="5 8" id="KW-0378">Hydrolase</keyword>
<evidence type="ECO:0000256" key="1">
    <source>
        <dbReference type="ARBA" id="ARBA00001946"/>
    </source>
</evidence>
<dbReference type="Pfam" id="PF01850">
    <property type="entry name" value="PIN"/>
    <property type="match status" value="1"/>
</dbReference>
<dbReference type="GO" id="GO:0016787">
    <property type="term" value="F:hydrolase activity"/>
    <property type="evidence" value="ECO:0007669"/>
    <property type="project" value="UniProtKB-KW"/>
</dbReference>
<proteinExistence type="inferred from homology"/>
<dbReference type="GO" id="GO:0000287">
    <property type="term" value="F:magnesium ion binding"/>
    <property type="evidence" value="ECO:0007669"/>
    <property type="project" value="UniProtKB-UniRule"/>
</dbReference>
<dbReference type="RefSeq" id="WP_104430388.1">
    <property type="nucleotide sequence ID" value="NZ_PTIZ01000017.1"/>
</dbReference>
<comment type="similarity">
    <text evidence="7 8">Belongs to the PINc/VapC protein family.</text>
</comment>
<feature type="binding site" evidence="8">
    <location>
        <position position="100"/>
    </location>
    <ligand>
        <name>Mg(2+)</name>
        <dbReference type="ChEBI" id="CHEBI:18420"/>
    </ligand>
</feature>
<keyword evidence="10" id="KW-0255">Endonuclease</keyword>
<dbReference type="EMBL" id="PTIZ01000017">
    <property type="protein sequence ID" value="PPK72548.1"/>
    <property type="molecule type" value="Genomic_DNA"/>
</dbReference>
<dbReference type="InterPro" id="IPR029060">
    <property type="entry name" value="PIN-like_dom_sf"/>
</dbReference>
<feature type="domain" description="PIN" evidence="9">
    <location>
        <begin position="4"/>
        <end position="127"/>
    </location>
</feature>
<dbReference type="PANTHER" id="PTHR33653:SF1">
    <property type="entry name" value="RIBONUCLEASE VAPC2"/>
    <property type="match status" value="1"/>
</dbReference>
<dbReference type="InterPro" id="IPR022907">
    <property type="entry name" value="VapC_family"/>
</dbReference>
<dbReference type="GO" id="GO:0004540">
    <property type="term" value="F:RNA nuclease activity"/>
    <property type="evidence" value="ECO:0007669"/>
    <property type="project" value="InterPro"/>
</dbReference>
<protein>
    <recommendedName>
        <fullName evidence="8">Ribonuclease VapC</fullName>
        <shortName evidence="8">RNase VapC</shortName>
        <ecNumber evidence="8">3.1.-.-</ecNumber>
    </recommendedName>
    <alternativeName>
        <fullName evidence="8">Toxin VapC</fullName>
    </alternativeName>
</protein>
<comment type="function">
    <text evidence="8">Toxic component of a toxin-antitoxin (TA) system. An RNase.</text>
</comment>
<dbReference type="GO" id="GO:0004519">
    <property type="term" value="F:endonuclease activity"/>
    <property type="evidence" value="ECO:0007669"/>
    <property type="project" value="UniProtKB-KW"/>
</dbReference>
<sequence length="135" mass="15214">MIFMLDTNICIYLLNRRIGYENILAKIDGLAYEQVVISSLTLAELKYGIAKSVKKEANRIKLEYFLYQFECLPFDAEATSCYGDIRVQLESKGTPIGPLDTLIAAHALSLSATMVTNNAREFERVEGLALENWIN</sequence>